<gene>
    <name evidence="1" type="ORF">NDU88_001357</name>
</gene>
<keyword evidence="2" id="KW-1185">Reference proteome</keyword>
<accession>A0AAV7NEX7</accession>
<evidence type="ECO:0000313" key="2">
    <source>
        <dbReference type="Proteomes" id="UP001066276"/>
    </source>
</evidence>
<dbReference type="AlphaFoldDB" id="A0AAV7NEX7"/>
<evidence type="ECO:0000313" key="1">
    <source>
        <dbReference type="EMBL" id="KAJ1113102.1"/>
    </source>
</evidence>
<dbReference type="EMBL" id="JANPWB010000012">
    <property type="protein sequence ID" value="KAJ1113102.1"/>
    <property type="molecule type" value="Genomic_DNA"/>
</dbReference>
<dbReference type="Proteomes" id="UP001066276">
    <property type="component" value="Chromosome 8"/>
</dbReference>
<protein>
    <submittedName>
        <fullName evidence="1">Uncharacterized protein</fullName>
    </submittedName>
</protein>
<sequence>MLQAGGRQWNQQALLKDPYGALPGRSSSVVQASRHRWTGLQVAGSKPLGRGWGSSASGYSGCHGEMALRCYHEAQKRKQQDCCVSVRR</sequence>
<organism evidence="1 2">
    <name type="scientific">Pleurodeles waltl</name>
    <name type="common">Iberian ribbed newt</name>
    <dbReference type="NCBI Taxonomy" id="8319"/>
    <lineage>
        <taxon>Eukaryota</taxon>
        <taxon>Metazoa</taxon>
        <taxon>Chordata</taxon>
        <taxon>Craniata</taxon>
        <taxon>Vertebrata</taxon>
        <taxon>Euteleostomi</taxon>
        <taxon>Amphibia</taxon>
        <taxon>Batrachia</taxon>
        <taxon>Caudata</taxon>
        <taxon>Salamandroidea</taxon>
        <taxon>Salamandridae</taxon>
        <taxon>Pleurodelinae</taxon>
        <taxon>Pleurodeles</taxon>
    </lineage>
</organism>
<reference evidence="1" key="1">
    <citation type="journal article" date="2022" name="bioRxiv">
        <title>Sequencing and chromosome-scale assembly of the giantPleurodeles waltlgenome.</title>
        <authorList>
            <person name="Brown T."/>
            <person name="Elewa A."/>
            <person name="Iarovenko S."/>
            <person name="Subramanian E."/>
            <person name="Araus A.J."/>
            <person name="Petzold A."/>
            <person name="Susuki M."/>
            <person name="Suzuki K.-i.T."/>
            <person name="Hayashi T."/>
            <person name="Toyoda A."/>
            <person name="Oliveira C."/>
            <person name="Osipova E."/>
            <person name="Leigh N.D."/>
            <person name="Simon A."/>
            <person name="Yun M.H."/>
        </authorList>
    </citation>
    <scope>NUCLEOTIDE SEQUENCE</scope>
    <source>
        <strain evidence="1">20211129_DDA</strain>
        <tissue evidence="1">Liver</tissue>
    </source>
</reference>
<proteinExistence type="predicted"/>
<name>A0AAV7NEX7_PLEWA</name>
<comment type="caution">
    <text evidence="1">The sequence shown here is derived from an EMBL/GenBank/DDBJ whole genome shotgun (WGS) entry which is preliminary data.</text>
</comment>